<dbReference type="PANTHER" id="PTHR30055">
    <property type="entry name" value="HTH-TYPE TRANSCRIPTIONAL REGULATOR RUTR"/>
    <property type="match status" value="1"/>
</dbReference>
<dbReference type="Pfam" id="PF00440">
    <property type="entry name" value="TetR_N"/>
    <property type="match status" value="1"/>
</dbReference>
<protein>
    <submittedName>
        <fullName evidence="6">TetR/AcrR family transcriptional regulator</fullName>
    </submittedName>
</protein>
<dbReference type="PANTHER" id="PTHR30055:SF238">
    <property type="entry name" value="MYCOFACTOCIN BIOSYNTHESIS TRANSCRIPTIONAL REGULATOR MFTR-RELATED"/>
    <property type="match status" value="1"/>
</dbReference>
<keyword evidence="2 4" id="KW-0238">DNA-binding</keyword>
<evidence type="ECO:0000259" key="5">
    <source>
        <dbReference type="PROSITE" id="PS50977"/>
    </source>
</evidence>
<dbReference type="GO" id="GO:0000976">
    <property type="term" value="F:transcription cis-regulatory region binding"/>
    <property type="evidence" value="ECO:0007669"/>
    <property type="project" value="TreeGrafter"/>
</dbReference>
<evidence type="ECO:0000256" key="2">
    <source>
        <dbReference type="ARBA" id="ARBA00023125"/>
    </source>
</evidence>
<evidence type="ECO:0000313" key="7">
    <source>
        <dbReference type="Proteomes" id="UP000266552"/>
    </source>
</evidence>
<dbReference type="Gene3D" id="1.10.10.60">
    <property type="entry name" value="Homeodomain-like"/>
    <property type="match status" value="1"/>
</dbReference>
<dbReference type="RefSeq" id="WP_119847308.1">
    <property type="nucleotide sequence ID" value="NZ_CP032412.1"/>
</dbReference>
<feature type="DNA-binding region" description="H-T-H motif" evidence="4">
    <location>
        <begin position="24"/>
        <end position="43"/>
    </location>
</feature>
<dbReference type="Proteomes" id="UP000266552">
    <property type="component" value="Chromosome"/>
</dbReference>
<dbReference type="Gene3D" id="1.10.357.10">
    <property type="entry name" value="Tetracycline Repressor, domain 2"/>
    <property type="match status" value="1"/>
</dbReference>
<gene>
    <name evidence="6" type="ORF">D5F53_08330</name>
</gene>
<evidence type="ECO:0000256" key="4">
    <source>
        <dbReference type="PROSITE-ProRule" id="PRU00335"/>
    </source>
</evidence>
<dbReference type="InterPro" id="IPR001647">
    <property type="entry name" value="HTH_TetR"/>
</dbReference>
<keyword evidence="1" id="KW-0805">Transcription regulation</keyword>
<evidence type="ECO:0000256" key="3">
    <source>
        <dbReference type="ARBA" id="ARBA00023163"/>
    </source>
</evidence>
<dbReference type="GO" id="GO:0003700">
    <property type="term" value="F:DNA-binding transcription factor activity"/>
    <property type="evidence" value="ECO:0007669"/>
    <property type="project" value="TreeGrafter"/>
</dbReference>
<dbReference type="AlphaFoldDB" id="A0A385TLG3"/>
<keyword evidence="3" id="KW-0804">Transcription</keyword>
<name>A0A385TLG3_PAELA</name>
<reference evidence="6 7" key="1">
    <citation type="submission" date="2018-09" db="EMBL/GenBank/DDBJ databases">
        <title>Genome Sequence of Paenibacillus lautus Strain E7593-69, Azo Dye-Degrading Bacteria, Isolated from Commercial Tattoo Inks.</title>
        <authorList>
            <person name="Nho S.W."/>
            <person name="Kim S.-J."/>
            <person name="Kweon O."/>
            <person name="Cerniglia C.E."/>
        </authorList>
    </citation>
    <scope>NUCLEOTIDE SEQUENCE [LARGE SCALE GENOMIC DNA]</scope>
    <source>
        <strain evidence="6 7">E7593-69</strain>
    </source>
</reference>
<dbReference type="KEGG" id="plw:D5F53_08330"/>
<dbReference type="PROSITE" id="PS50977">
    <property type="entry name" value="HTH_TETR_2"/>
    <property type="match status" value="1"/>
</dbReference>
<feature type="domain" description="HTH tetR-type" evidence="5">
    <location>
        <begin position="1"/>
        <end position="61"/>
    </location>
</feature>
<dbReference type="SUPFAM" id="SSF46689">
    <property type="entry name" value="Homeodomain-like"/>
    <property type="match status" value="1"/>
</dbReference>
<evidence type="ECO:0000313" key="6">
    <source>
        <dbReference type="EMBL" id="AYB43287.1"/>
    </source>
</evidence>
<accession>A0A385TLG3</accession>
<dbReference type="PRINTS" id="PR00455">
    <property type="entry name" value="HTHTETR"/>
</dbReference>
<sequence>MELKSKIAEAAEIVIRTHGLAKATTKEIARTAGCSEGSLYNHFKSKDDLYLHILRGQLKNFMQTLMSLKDLIGKDTVRSNLEKVARAGLADYYQSMPLISSIFSEPGLLAQHREGFTARNEGPHRANEAVESYLLEEQRIGRVSEFVKPRSAADMLLGSCYQYAFQLNFLGRPLSDEEQDEYVHRVLDTLFAGIGND</sequence>
<keyword evidence="7" id="KW-1185">Reference proteome</keyword>
<organism evidence="6 7">
    <name type="scientific">Paenibacillus lautus</name>
    <name type="common">Bacillus lautus</name>
    <dbReference type="NCBI Taxonomy" id="1401"/>
    <lineage>
        <taxon>Bacteria</taxon>
        <taxon>Bacillati</taxon>
        <taxon>Bacillota</taxon>
        <taxon>Bacilli</taxon>
        <taxon>Bacillales</taxon>
        <taxon>Paenibacillaceae</taxon>
        <taxon>Paenibacillus</taxon>
    </lineage>
</organism>
<dbReference type="InterPro" id="IPR050109">
    <property type="entry name" value="HTH-type_TetR-like_transc_reg"/>
</dbReference>
<dbReference type="InterPro" id="IPR009057">
    <property type="entry name" value="Homeodomain-like_sf"/>
</dbReference>
<evidence type="ECO:0000256" key="1">
    <source>
        <dbReference type="ARBA" id="ARBA00023015"/>
    </source>
</evidence>
<proteinExistence type="predicted"/>
<dbReference type="EMBL" id="CP032412">
    <property type="protein sequence ID" value="AYB43287.1"/>
    <property type="molecule type" value="Genomic_DNA"/>
</dbReference>